<dbReference type="InterPro" id="IPR006119">
    <property type="entry name" value="Resolv_N"/>
</dbReference>
<evidence type="ECO:0000313" key="3">
    <source>
        <dbReference type="EMBL" id="MSS15937.1"/>
    </source>
</evidence>
<dbReference type="Gene3D" id="3.90.1750.20">
    <property type="entry name" value="Putative Large Serine Recombinase, Chain B, Domain 2"/>
    <property type="match status" value="1"/>
</dbReference>
<dbReference type="EMBL" id="VULZ01000018">
    <property type="protein sequence ID" value="MSS15937.1"/>
    <property type="molecule type" value="Genomic_DNA"/>
</dbReference>
<protein>
    <submittedName>
        <fullName evidence="3">DUF4368 domain-containing protein</fullName>
    </submittedName>
</protein>
<dbReference type="SUPFAM" id="SSF53041">
    <property type="entry name" value="Resolvase-like"/>
    <property type="match status" value="1"/>
</dbReference>
<dbReference type="Pfam" id="PF07508">
    <property type="entry name" value="Recombinase"/>
    <property type="match status" value="1"/>
</dbReference>
<keyword evidence="1" id="KW-0175">Coiled coil</keyword>
<proteinExistence type="predicted"/>
<dbReference type="InterPro" id="IPR038109">
    <property type="entry name" value="DNA_bind_recomb_sf"/>
</dbReference>
<evidence type="ECO:0000259" key="2">
    <source>
        <dbReference type="PROSITE" id="PS51737"/>
    </source>
</evidence>
<dbReference type="AlphaFoldDB" id="A0A6L5X8L0"/>
<dbReference type="InterPro" id="IPR036162">
    <property type="entry name" value="Resolvase-like_N_sf"/>
</dbReference>
<dbReference type="SMART" id="SM00857">
    <property type="entry name" value="Resolvase"/>
    <property type="match status" value="1"/>
</dbReference>
<dbReference type="InterPro" id="IPR050639">
    <property type="entry name" value="SSR_resolvase"/>
</dbReference>
<feature type="coiled-coil region" evidence="1">
    <location>
        <begin position="396"/>
        <end position="433"/>
    </location>
</feature>
<name>A0A6L5X8L0_9FIRM</name>
<gene>
    <name evidence="3" type="ORF">FYJ35_13010</name>
</gene>
<evidence type="ECO:0000256" key="1">
    <source>
        <dbReference type="SAM" id="Coils"/>
    </source>
</evidence>
<reference evidence="3 4" key="1">
    <citation type="submission" date="2019-08" db="EMBL/GenBank/DDBJ databases">
        <title>In-depth cultivation of the pig gut microbiome towards novel bacterial diversity and tailored functional studies.</title>
        <authorList>
            <person name="Wylensek D."/>
            <person name="Hitch T.C.A."/>
            <person name="Clavel T."/>
        </authorList>
    </citation>
    <scope>NUCLEOTIDE SEQUENCE [LARGE SCALE GENOMIC DNA]</scope>
    <source>
        <strain evidence="3 4">Oil+RF-744-WCA-WT-11</strain>
    </source>
</reference>
<dbReference type="GO" id="GO:0000150">
    <property type="term" value="F:DNA strand exchange activity"/>
    <property type="evidence" value="ECO:0007669"/>
    <property type="project" value="InterPro"/>
</dbReference>
<organism evidence="3 4">
    <name type="scientific">Porcincola intestinalis</name>
    <dbReference type="NCBI Taxonomy" id="2606632"/>
    <lineage>
        <taxon>Bacteria</taxon>
        <taxon>Bacillati</taxon>
        <taxon>Bacillota</taxon>
        <taxon>Clostridia</taxon>
        <taxon>Lachnospirales</taxon>
        <taxon>Lachnospiraceae</taxon>
        <taxon>Porcincola</taxon>
    </lineage>
</organism>
<dbReference type="PANTHER" id="PTHR30461:SF23">
    <property type="entry name" value="DNA RECOMBINASE-RELATED"/>
    <property type="match status" value="1"/>
</dbReference>
<comment type="caution">
    <text evidence="3">The sequence shown here is derived from an EMBL/GenBank/DDBJ whole genome shotgun (WGS) entry which is preliminary data.</text>
</comment>
<sequence length="548" mass="64159">MIAADTEASVTALYCRLSQDDKQEGDSNSIFNQKRILKQYAVEHGFQNYLYFIDDGYSGTNFRRPGFEKMIAGVKDGSIRRIIVKDMSRLGRDYLQVGMYTEILFPDHDIHFIAINDAVDSDKGENELTPFRNVFNEWYARDTSKKIRAVKKAKGLAGEHMTSNVPYGYRKDPDNPKHWLIDEEAAEVVREIFQLCVEGNGPARIAKMLAERKILCPTHYMITKGMKPISHLPTSPYGWSSTVVVNILERRDYLGETVNFKTHIKSYKNRKKVNNPQEEWKIFRDTQEPIIDEETFSIVQKIRKGRRRPTRMGKMPILSGMLYCADCGSRMFLQRRVSDSIGQYNFVCGRYRQGPGNCTMHYIRYAVVEKIVLENLREVVSYVSSYEDEFTKMIMDEDYKEKHRDIEQKNRRLEEIQNRYRELDQLFQRVYEDNVHRKLSDERFMKLTKGYDVEQASLQEEETVLSAGLKEESRQAVNVERFLHIVRKYTEIPELTPEILHEFIDRIIVHEADKSSGKRLQEIEIIYNHIGSFDKSNITLWRGKAVQP</sequence>
<feature type="domain" description="Recombinase" evidence="2">
    <location>
        <begin position="166"/>
        <end position="309"/>
    </location>
</feature>
<dbReference type="InterPro" id="IPR011109">
    <property type="entry name" value="DNA_bind_recombinase_dom"/>
</dbReference>
<dbReference type="CDD" id="cd03770">
    <property type="entry name" value="SR_TndX_transposase"/>
    <property type="match status" value="1"/>
</dbReference>
<accession>A0A6L5X8L0</accession>
<dbReference type="GO" id="GO:0003677">
    <property type="term" value="F:DNA binding"/>
    <property type="evidence" value="ECO:0007669"/>
    <property type="project" value="InterPro"/>
</dbReference>
<evidence type="ECO:0000313" key="4">
    <source>
        <dbReference type="Proteomes" id="UP000481852"/>
    </source>
</evidence>
<dbReference type="Pfam" id="PF00239">
    <property type="entry name" value="Resolvase"/>
    <property type="match status" value="1"/>
</dbReference>
<dbReference type="InterPro" id="IPR025378">
    <property type="entry name" value="DUF4368"/>
</dbReference>
<dbReference type="Gene3D" id="3.40.50.1390">
    <property type="entry name" value="Resolvase, N-terminal catalytic domain"/>
    <property type="match status" value="1"/>
</dbReference>
<dbReference type="Pfam" id="PF14287">
    <property type="entry name" value="DUF4368"/>
    <property type="match status" value="1"/>
</dbReference>
<dbReference type="InterPro" id="IPR025827">
    <property type="entry name" value="Zn_ribbon_recom_dom"/>
</dbReference>
<keyword evidence="4" id="KW-1185">Reference proteome</keyword>
<dbReference type="Proteomes" id="UP000481852">
    <property type="component" value="Unassembled WGS sequence"/>
</dbReference>
<dbReference type="Pfam" id="PF13408">
    <property type="entry name" value="Zn_ribbon_recom"/>
    <property type="match status" value="1"/>
</dbReference>
<dbReference type="PANTHER" id="PTHR30461">
    <property type="entry name" value="DNA-INVERTASE FROM LAMBDOID PROPHAGE"/>
    <property type="match status" value="1"/>
</dbReference>
<dbReference type="PROSITE" id="PS51737">
    <property type="entry name" value="RECOMBINASE_DNA_BIND"/>
    <property type="match status" value="1"/>
</dbReference>